<comment type="caution">
    <text evidence="1">The sequence shown here is derived from an EMBL/GenBank/DDBJ whole genome shotgun (WGS) entry which is preliminary data.</text>
</comment>
<dbReference type="Proteomes" id="UP000054805">
    <property type="component" value="Unassembled WGS sequence"/>
</dbReference>
<reference evidence="1 2" key="1">
    <citation type="submission" date="2015-01" db="EMBL/GenBank/DDBJ databases">
        <title>Evolution of Trichinella species and genotypes.</title>
        <authorList>
            <person name="Korhonen P.K."/>
            <person name="Edoardo P."/>
            <person name="Giuseppe L.R."/>
            <person name="Gasser R.B."/>
        </authorList>
    </citation>
    <scope>NUCLEOTIDE SEQUENCE [LARGE SCALE GENOMIC DNA]</scope>
    <source>
        <strain evidence="1">ISS588</strain>
    </source>
</reference>
<organism evidence="1 2">
    <name type="scientific">Trichinella pseudospiralis</name>
    <name type="common">Parasitic roundworm</name>
    <dbReference type="NCBI Taxonomy" id="6337"/>
    <lineage>
        <taxon>Eukaryota</taxon>
        <taxon>Metazoa</taxon>
        <taxon>Ecdysozoa</taxon>
        <taxon>Nematoda</taxon>
        <taxon>Enoplea</taxon>
        <taxon>Dorylaimia</taxon>
        <taxon>Trichinellida</taxon>
        <taxon>Trichinellidae</taxon>
        <taxon>Trichinella</taxon>
    </lineage>
</organism>
<gene>
    <name evidence="1" type="ORF">T4B_7278</name>
</gene>
<dbReference type="EMBL" id="JYDS01000037">
    <property type="protein sequence ID" value="KRZ30192.1"/>
    <property type="molecule type" value="Genomic_DNA"/>
</dbReference>
<protein>
    <submittedName>
        <fullName evidence="1">Uncharacterized protein</fullName>
    </submittedName>
</protein>
<evidence type="ECO:0000313" key="1">
    <source>
        <dbReference type="EMBL" id="KRZ30192.1"/>
    </source>
</evidence>
<evidence type="ECO:0000313" key="2">
    <source>
        <dbReference type="Proteomes" id="UP000054805"/>
    </source>
</evidence>
<name>A0A0V1J5E5_TRIPS</name>
<dbReference type="AlphaFoldDB" id="A0A0V1J5E5"/>
<keyword evidence="2" id="KW-1185">Reference proteome</keyword>
<accession>A0A0V1J5E5</accession>
<proteinExistence type="predicted"/>
<sequence length="59" mass="6855">MHNATKFVTIVVSVEPYLAKRALQIKYFPKAQIHSTMLMILVKKSSVYFDDNFINVDYS</sequence>